<gene>
    <name evidence="1" type="ORF">PFISCL1PPCAC_25975</name>
    <name evidence="2" type="ORF">PFISCL1PPCAC_26009</name>
</gene>
<dbReference type="EMBL" id="BTSY01000006">
    <property type="protein sequence ID" value="GMT34678.1"/>
    <property type="molecule type" value="Genomic_DNA"/>
</dbReference>
<dbReference type="EMBL" id="BTSY01000006">
    <property type="protein sequence ID" value="GMT34712.1"/>
    <property type="molecule type" value="Genomic_DNA"/>
</dbReference>
<proteinExistence type="predicted"/>
<name>A0AAV5WWR0_9BILA</name>
<evidence type="ECO:0000313" key="3">
    <source>
        <dbReference type="Proteomes" id="UP001432322"/>
    </source>
</evidence>
<evidence type="ECO:0000313" key="1">
    <source>
        <dbReference type="EMBL" id="GMT34678.1"/>
    </source>
</evidence>
<reference evidence="1" key="1">
    <citation type="submission" date="2023-10" db="EMBL/GenBank/DDBJ databases">
        <title>Genome assembly of Pristionchus species.</title>
        <authorList>
            <person name="Yoshida K."/>
            <person name="Sommer R.J."/>
        </authorList>
    </citation>
    <scope>NUCLEOTIDE SEQUENCE</scope>
    <source>
        <strain evidence="1">RS5133</strain>
    </source>
</reference>
<organism evidence="1 3">
    <name type="scientific">Pristionchus fissidentatus</name>
    <dbReference type="NCBI Taxonomy" id="1538716"/>
    <lineage>
        <taxon>Eukaryota</taxon>
        <taxon>Metazoa</taxon>
        <taxon>Ecdysozoa</taxon>
        <taxon>Nematoda</taxon>
        <taxon>Chromadorea</taxon>
        <taxon>Rhabditida</taxon>
        <taxon>Rhabditina</taxon>
        <taxon>Diplogasteromorpha</taxon>
        <taxon>Diplogasteroidea</taxon>
        <taxon>Neodiplogasteridae</taxon>
        <taxon>Pristionchus</taxon>
    </lineage>
</organism>
<keyword evidence="3" id="KW-1185">Reference proteome</keyword>
<accession>A0AAV5WWR0</accession>
<evidence type="ECO:0000313" key="2">
    <source>
        <dbReference type="EMBL" id="GMT34712.1"/>
    </source>
</evidence>
<protein>
    <submittedName>
        <fullName evidence="1">Uncharacterized protein</fullName>
    </submittedName>
</protein>
<dbReference type="Proteomes" id="UP001432322">
    <property type="component" value="Unassembled WGS sequence"/>
</dbReference>
<sequence length="86" mass="9802">FHYYGDAEFGRAQAALRVHGNSKSRLPYLRTSRAVLRQVEIQLKNGKTVANTYRESVNTGNDVISTARNRRQVTNLKVNLDKARKL</sequence>
<feature type="non-terminal residue" evidence="1">
    <location>
        <position position="86"/>
    </location>
</feature>
<dbReference type="AlphaFoldDB" id="A0AAV5WWR0"/>
<comment type="caution">
    <text evidence="1">The sequence shown here is derived from an EMBL/GenBank/DDBJ whole genome shotgun (WGS) entry which is preliminary data.</text>
</comment>
<feature type="non-terminal residue" evidence="1">
    <location>
        <position position="1"/>
    </location>
</feature>